<dbReference type="EMBL" id="VLKT01000070">
    <property type="protein sequence ID" value="TWI21733.1"/>
    <property type="molecule type" value="Genomic_DNA"/>
</dbReference>
<dbReference type="AlphaFoldDB" id="A0A562MP80"/>
<keyword evidence="2" id="KW-1185">Reference proteome</keyword>
<accession>A0A562MP80</accession>
<gene>
    <name evidence="1" type="ORF">IQ26_06813</name>
</gene>
<reference evidence="1 2" key="1">
    <citation type="journal article" date="2015" name="Stand. Genomic Sci.">
        <title>Genomic Encyclopedia of Bacterial and Archaeal Type Strains, Phase III: the genomes of soil and plant-associated and newly described type strains.</title>
        <authorList>
            <person name="Whitman W.B."/>
            <person name="Woyke T."/>
            <person name="Klenk H.P."/>
            <person name="Zhou Y."/>
            <person name="Lilburn T.G."/>
            <person name="Beck B.J."/>
            <person name="De Vos P."/>
            <person name="Vandamme P."/>
            <person name="Eisen J.A."/>
            <person name="Garrity G."/>
            <person name="Hugenholtz P."/>
            <person name="Kyrpides N.C."/>
        </authorList>
    </citation>
    <scope>NUCLEOTIDE SEQUENCE [LARGE SCALE GENOMIC DNA]</scope>
    <source>
        <strain evidence="1 2">CGMCC 1.2546</strain>
    </source>
</reference>
<comment type="caution">
    <text evidence="1">The sequence shown here is derived from an EMBL/GenBank/DDBJ whole genome shotgun (WGS) entry which is preliminary data.</text>
</comment>
<name>A0A562MP80_9HYPH</name>
<dbReference type="Proteomes" id="UP000317122">
    <property type="component" value="Unassembled WGS sequence"/>
</dbReference>
<organism evidence="1 2">
    <name type="scientific">Mesorhizobium tianshanense</name>
    <dbReference type="NCBI Taxonomy" id="39844"/>
    <lineage>
        <taxon>Bacteria</taxon>
        <taxon>Pseudomonadati</taxon>
        <taxon>Pseudomonadota</taxon>
        <taxon>Alphaproteobacteria</taxon>
        <taxon>Hyphomicrobiales</taxon>
        <taxon>Phyllobacteriaceae</taxon>
        <taxon>Mesorhizobium</taxon>
    </lineage>
</organism>
<protein>
    <submittedName>
        <fullName evidence="1">Uncharacterized protein</fullName>
    </submittedName>
</protein>
<evidence type="ECO:0000313" key="1">
    <source>
        <dbReference type="EMBL" id="TWI21733.1"/>
    </source>
</evidence>
<evidence type="ECO:0000313" key="2">
    <source>
        <dbReference type="Proteomes" id="UP000317122"/>
    </source>
</evidence>
<sequence>MICIHFHSTSVRNPPHDHRPDYGRRATDFLRELSSELDLHYDDEDLHALKPTIETLRRAATLMADTGYEAPEVYHHVMGRFERMTRS</sequence>
<proteinExistence type="predicted"/>